<dbReference type="InterPro" id="IPR011009">
    <property type="entry name" value="Kinase-like_dom_sf"/>
</dbReference>
<dbReference type="OrthoDB" id="2749470at2759"/>
<evidence type="ECO:0000313" key="2">
    <source>
        <dbReference type="Proteomes" id="UP000184267"/>
    </source>
</evidence>
<sequence>MSAYNTIDIIFEQATANAGKPYRLWSDPDQHYAHNIIARVADQRQNAPWFIKKEDWGEGHVVDQDNHGRLYRAELSFYGKASEVSCPVAVKWMRGEHAIKGLRKEASMYTGPLRRLQGEVVPRFYGFFTGIVEDVDIGCIVLEWCEDWDLTHKPPPKEEMNERLKAVRRLHAAGVKHGKLYKTRDSVGPFDSRHFLHDKSGRTRIVGFQHASLHTCAGGLGKHDDVKVCLDGKCRELCYVEVHWRRACGLAPEAQWQPF</sequence>
<keyword evidence="2" id="KW-1185">Reference proteome</keyword>
<dbReference type="OMA" id="VDIGCIV"/>
<evidence type="ECO:0008006" key="3">
    <source>
        <dbReference type="Google" id="ProtNLM"/>
    </source>
</evidence>
<dbReference type="SUPFAM" id="SSF56112">
    <property type="entry name" value="Protein kinase-like (PK-like)"/>
    <property type="match status" value="1"/>
</dbReference>
<dbReference type="EMBL" id="MNAD01000991">
    <property type="protein sequence ID" value="OJT08971.1"/>
    <property type="molecule type" value="Genomic_DNA"/>
</dbReference>
<reference evidence="1 2" key="1">
    <citation type="submission" date="2016-10" db="EMBL/GenBank/DDBJ databases">
        <title>Genome sequence of the basidiomycete white-rot fungus Trametes pubescens.</title>
        <authorList>
            <person name="Makela M.R."/>
            <person name="Granchi Z."/>
            <person name="Peng M."/>
            <person name="De Vries R.P."/>
            <person name="Grigoriev I."/>
            <person name="Riley R."/>
            <person name="Hilden K."/>
        </authorList>
    </citation>
    <scope>NUCLEOTIDE SEQUENCE [LARGE SCALE GENOMIC DNA]</scope>
    <source>
        <strain evidence="1 2">FBCC735</strain>
    </source>
</reference>
<evidence type="ECO:0000313" key="1">
    <source>
        <dbReference type="EMBL" id="OJT08971.1"/>
    </source>
</evidence>
<protein>
    <recommendedName>
        <fullName evidence="3">Protein kinase domain-containing protein</fullName>
    </recommendedName>
</protein>
<dbReference type="STRING" id="154538.A0A1M2VMZ8"/>
<accession>A0A1M2VMZ8</accession>
<dbReference type="AlphaFoldDB" id="A0A1M2VMZ8"/>
<gene>
    <name evidence="1" type="ORF">TRAPUB_105</name>
</gene>
<organism evidence="1 2">
    <name type="scientific">Trametes pubescens</name>
    <name type="common">White-rot fungus</name>
    <dbReference type="NCBI Taxonomy" id="154538"/>
    <lineage>
        <taxon>Eukaryota</taxon>
        <taxon>Fungi</taxon>
        <taxon>Dikarya</taxon>
        <taxon>Basidiomycota</taxon>
        <taxon>Agaricomycotina</taxon>
        <taxon>Agaricomycetes</taxon>
        <taxon>Polyporales</taxon>
        <taxon>Polyporaceae</taxon>
        <taxon>Trametes</taxon>
    </lineage>
</organism>
<dbReference type="Proteomes" id="UP000184267">
    <property type="component" value="Unassembled WGS sequence"/>
</dbReference>
<proteinExistence type="predicted"/>
<comment type="caution">
    <text evidence="1">The sequence shown here is derived from an EMBL/GenBank/DDBJ whole genome shotgun (WGS) entry which is preliminary data.</text>
</comment>
<name>A0A1M2VMZ8_TRAPU</name>